<comment type="caution">
    <text evidence="6">The sequence shown here is derived from an EMBL/GenBank/DDBJ whole genome shotgun (WGS) entry which is preliminary data.</text>
</comment>
<evidence type="ECO:0000313" key="7">
    <source>
        <dbReference type="Proteomes" id="UP001497623"/>
    </source>
</evidence>
<dbReference type="GO" id="GO:0005102">
    <property type="term" value="F:signaling receptor binding"/>
    <property type="evidence" value="ECO:0007669"/>
    <property type="project" value="TreeGrafter"/>
</dbReference>
<evidence type="ECO:0000256" key="3">
    <source>
        <dbReference type="PROSITE-ProRule" id="PRU00076"/>
    </source>
</evidence>
<dbReference type="InterPro" id="IPR036508">
    <property type="entry name" value="Chitin-bd_dom_sf"/>
</dbReference>
<dbReference type="SMART" id="SM00494">
    <property type="entry name" value="ChtBD2"/>
    <property type="match status" value="2"/>
</dbReference>
<keyword evidence="2 3" id="KW-1015">Disulfide bond</keyword>
<feature type="domain" description="Chitin-binding type-2" evidence="5">
    <location>
        <begin position="149"/>
        <end position="209"/>
    </location>
</feature>
<protein>
    <submittedName>
        <fullName evidence="6">Uncharacterized protein</fullName>
    </submittedName>
</protein>
<dbReference type="SUPFAM" id="SSF57625">
    <property type="entry name" value="Invertebrate chitin-binding proteins"/>
    <property type="match status" value="2"/>
</dbReference>
<dbReference type="AlphaFoldDB" id="A0AAV2RRY7"/>
<dbReference type="PROSITE" id="PS50940">
    <property type="entry name" value="CHIT_BIND_II"/>
    <property type="match status" value="1"/>
</dbReference>
<feature type="disulfide bond" evidence="3">
    <location>
        <begin position="279"/>
        <end position="289"/>
    </location>
</feature>
<feature type="non-terminal residue" evidence="6">
    <location>
        <position position="320"/>
    </location>
</feature>
<sequence>AATIATSVASPGIVVKDEIPQCTTEGRFADPHDCGQFYDCLPDDNKGFVVQRQTCFGNAFHPDLKLCVPKEKLKNCFPDSKSGRRFEVADSSHQKLCRKETNQFLCADCKTLLTCVDGKPFTYECNDGTVCTQNTLNNVTTGICHNKKPKECTCEKAVTFKRDFYDPSKFLSCQDKSADPIILSCPEGLLFNEKRKACGIIPTSDKCSEEGGSCLILGTVGQHCPGDIKLIKQSAEDQCICCLPATCEQACDNGGQCLSPGVCLCSEGWSGPSCQQPICDPACLNGGECVAPNTCKCLAGYQGNNCEHCELNAFDITVII</sequence>
<reference evidence="6 7" key="1">
    <citation type="submission" date="2024-05" db="EMBL/GenBank/DDBJ databases">
        <authorList>
            <person name="Wallberg A."/>
        </authorList>
    </citation>
    <scope>NUCLEOTIDE SEQUENCE [LARGE SCALE GENOMIC DNA]</scope>
</reference>
<evidence type="ECO:0000256" key="1">
    <source>
        <dbReference type="ARBA" id="ARBA00022729"/>
    </source>
</evidence>
<feature type="non-terminal residue" evidence="6">
    <location>
        <position position="1"/>
    </location>
</feature>
<proteinExistence type="predicted"/>
<accession>A0AAV2RRY7</accession>
<evidence type="ECO:0000259" key="5">
    <source>
        <dbReference type="PROSITE" id="PS50940"/>
    </source>
</evidence>
<dbReference type="InterPro" id="IPR002557">
    <property type="entry name" value="Chitin-bd_dom"/>
</dbReference>
<evidence type="ECO:0000259" key="4">
    <source>
        <dbReference type="PROSITE" id="PS50026"/>
    </source>
</evidence>
<evidence type="ECO:0000313" key="6">
    <source>
        <dbReference type="EMBL" id="CAL4139809.1"/>
    </source>
</evidence>
<name>A0AAV2RRY7_MEGNR</name>
<organism evidence="6 7">
    <name type="scientific">Meganyctiphanes norvegica</name>
    <name type="common">Northern krill</name>
    <name type="synonym">Thysanopoda norvegica</name>
    <dbReference type="NCBI Taxonomy" id="48144"/>
    <lineage>
        <taxon>Eukaryota</taxon>
        <taxon>Metazoa</taxon>
        <taxon>Ecdysozoa</taxon>
        <taxon>Arthropoda</taxon>
        <taxon>Crustacea</taxon>
        <taxon>Multicrustacea</taxon>
        <taxon>Malacostraca</taxon>
        <taxon>Eumalacostraca</taxon>
        <taxon>Eucarida</taxon>
        <taxon>Euphausiacea</taxon>
        <taxon>Euphausiidae</taxon>
        <taxon>Meganyctiphanes</taxon>
    </lineage>
</organism>
<evidence type="ECO:0000256" key="2">
    <source>
        <dbReference type="ARBA" id="ARBA00023157"/>
    </source>
</evidence>
<keyword evidence="7" id="KW-1185">Reference proteome</keyword>
<feature type="disulfide bond" evidence="3">
    <location>
        <begin position="297"/>
        <end position="306"/>
    </location>
</feature>
<gene>
    <name evidence="6" type="ORF">MNOR_LOCUS28517</name>
</gene>
<feature type="domain" description="EGF-like" evidence="4">
    <location>
        <begin position="275"/>
        <end position="307"/>
    </location>
</feature>
<dbReference type="PROSITE" id="PS00022">
    <property type="entry name" value="EGF_1"/>
    <property type="match status" value="1"/>
</dbReference>
<dbReference type="GO" id="GO:0008061">
    <property type="term" value="F:chitin binding"/>
    <property type="evidence" value="ECO:0007669"/>
    <property type="project" value="InterPro"/>
</dbReference>
<dbReference type="GO" id="GO:0005576">
    <property type="term" value="C:extracellular region"/>
    <property type="evidence" value="ECO:0007669"/>
    <property type="project" value="InterPro"/>
</dbReference>
<dbReference type="Proteomes" id="UP001497623">
    <property type="component" value="Unassembled WGS sequence"/>
</dbReference>
<keyword evidence="3" id="KW-0245">EGF-like domain</keyword>
<dbReference type="Pfam" id="PF01607">
    <property type="entry name" value="CBM_14"/>
    <property type="match status" value="1"/>
</dbReference>
<dbReference type="Gene3D" id="2.170.140.10">
    <property type="entry name" value="Chitin binding domain"/>
    <property type="match status" value="2"/>
</dbReference>
<dbReference type="InterPro" id="IPR000742">
    <property type="entry name" value="EGF"/>
</dbReference>
<dbReference type="PROSITE" id="PS50026">
    <property type="entry name" value="EGF_3"/>
    <property type="match status" value="1"/>
</dbReference>
<dbReference type="PANTHER" id="PTHR14949:SF56">
    <property type="entry name" value="EGF-LIKE-DOMAIN, MULTIPLE 7"/>
    <property type="match status" value="1"/>
</dbReference>
<dbReference type="PANTHER" id="PTHR14949">
    <property type="entry name" value="EGF-LIKE-DOMAIN, MULTIPLE 7, 8"/>
    <property type="match status" value="1"/>
</dbReference>
<keyword evidence="1" id="KW-0732">Signal</keyword>
<dbReference type="SMART" id="SM00181">
    <property type="entry name" value="EGF"/>
    <property type="match status" value="2"/>
</dbReference>
<dbReference type="InterPro" id="IPR050969">
    <property type="entry name" value="Dev_Signal_Modulators"/>
</dbReference>
<dbReference type="EMBL" id="CAXKWB010031581">
    <property type="protein sequence ID" value="CAL4139809.1"/>
    <property type="molecule type" value="Genomic_DNA"/>
</dbReference>
<dbReference type="Gene3D" id="2.10.25.10">
    <property type="entry name" value="Laminin"/>
    <property type="match status" value="1"/>
</dbReference>
<dbReference type="GO" id="GO:0009986">
    <property type="term" value="C:cell surface"/>
    <property type="evidence" value="ECO:0007669"/>
    <property type="project" value="TreeGrafter"/>
</dbReference>
<comment type="caution">
    <text evidence="3">Lacks conserved residue(s) required for the propagation of feature annotation.</text>
</comment>